<sequence>MASTSTRTTPKKCQNNIEETKQNKSMKRSPECANTSPSPKVQQGVTNINVEDVDDENICSSDGFITPKGRRFKIPKVHYDNCPPAPMQRK</sequence>
<feature type="compositionally biased region" description="Polar residues" evidence="1">
    <location>
        <begin position="1"/>
        <end position="17"/>
    </location>
</feature>
<proteinExistence type="predicted"/>
<reference evidence="2 4" key="2">
    <citation type="journal article" date="2014" name="BMC Genomics">
        <title>An improved genome release (version Mt4.0) for the model legume Medicago truncatula.</title>
        <authorList>
            <person name="Tang H."/>
            <person name="Krishnakumar V."/>
            <person name="Bidwell S."/>
            <person name="Rosen B."/>
            <person name="Chan A."/>
            <person name="Zhou S."/>
            <person name="Gentzbittel L."/>
            <person name="Childs K.L."/>
            <person name="Yandell M."/>
            <person name="Gundlach H."/>
            <person name="Mayer K.F."/>
            <person name="Schwartz D.C."/>
            <person name="Town C.D."/>
        </authorList>
    </citation>
    <scope>GENOME REANNOTATION</scope>
    <source>
        <strain evidence="2">A17</strain>
        <strain evidence="3 4">cv. Jemalong A17</strain>
    </source>
</reference>
<organism evidence="2 4">
    <name type="scientific">Medicago truncatula</name>
    <name type="common">Barrel medic</name>
    <name type="synonym">Medicago tribuloides</name>
    <dbReference type="NCBI Taxonomy" id="3880"/>
    <lineage>
        <taxon>Eukaryota</taxon>
        <taxon>Viridiplantae</taxon>
        <taxon>Streptophyta</taxon>
        <taxon>Embryophyta</taxon>
        <taxon>Tracheophyta</taxon>
        <taxon>Spermatophyta</taxon>
        <taxon>Magnoliopsida</taxon>
        <taxon>eudicotyledons</taxon>
        <taxon>Gunneridae</taxon>
        <taxon>Pentapetalae</taxon>
        <taxon>rosids</taxon>
        <taxon>fabids</taxon>
        <taxon>Fabales</taxon>
        <taxon>Fabaceae</taxon>
        <taxon>Papilionoideae</taxon>
        <taxon>50 kb inversion clade</taxon>
        <taxon>NPAAA clade</taxon>
        <taxon>Hologalegina</taxon>
        <taxon>IRL clade</taxon>
        <taxon>Trifolieae</taxon>
        <taxon>Medicago</taxon>
    </lineage>
</organism>
<dbReference type="EnsemblPlants" id="KEH23650">
    <property type="protein sequence ID" value="KEH23650"/>
    <property type="gene ID" value="MTR_7g091750"/>
</dbReference>
<dbReference type="AlphaFoldDB" id="A0A072UCR8"/>
<evidence type="ECO:0000313" key="2">
    <source>
        <dbReference type="EMBL" id="KEH23650.1"/>
    </source>
</evidence>
<name>A0A072UCR8_MEDTR</name>
<dbReference type="GO" id="GO:0005634">
    <property type="term" value="C:nucleus"/>
    <property type="evidence" value="ECO:0000318"/>
    <property type="project" value="GO_Central"/>
</dbReference>
<dbReference type="HOGENOM" id="CLU_2444239_0_0_1"/>
<reference evidence="3" key="3">
    <citation type="submission" date="2015-04" db="UniProtKB">
        <authorList>
            <consortium name="EnsemblPlants"/>
        </authorList>
    </citation>
    <scope>IDENTIFICATION</scope>
    <source>
        <strain evidence="3">cv. Jemalong A17</strain>
    </source>
</reference>
<evidence type="ECO:0000313" key="4">
    <source>
        <dbReference type="Proteomes" id="UP000002051"/>
    </source>
</evidence>
<reference evidence="2 4" key="1">
    <citation type="journal article" date="2011" name="Nature">
        <title>The Medicago genome provides insight into the evolution of rhizobial symbioses.</title>
        <authorList>
            <person name="Young N.D."/>
            <person name="Debelle F."/>
            <person name="Oldroyd G.E."/>
            <person name="Geurts R."/>
            <person name="Cannon S.B."/>
            <person name="Udvardi M.K."/>
            <person name="Benedito V.A."/>
            <person name="Mayer K.F."/>
            <person name="Gouzy J."/>
            <person name="Schoof H."/>
            <person name="Van de Peer Y."/>
            <person name="Proost S."/>
            <person name="Cook D.R."/>
            <person name="Meyers B.C."/>
            <person name="Spannagl M."/>
            <person name="Cheung F."/>
            <person name="De Mita S."/>
            <person name="Krishnakumar V."/>
            <person name="Gundlach H."/>
            <person name="Zhou S."/>
            <person name="Mudge J."/>
            <person name="Bharti A.K."/>
            <person name="Murray J.D."/>
            <person name="Naoumkina M.A."/>
            <person name="Rosen B."/>
            <person name="Silverstein K.A."/>
            <person name="Tang H."/>
            <person name="Rombauts S."/>
            <person name="Zhao P.X."/>
            <person name="Zhou P."/>
            <person name="Barbe V."/>
            <person name="Bardou P."/>
            <person name="Bechner M."/>
            <person name="Bellec A."/>
            <person name="Berger A."/>
            <person name="Berges H."/>
            <person name="Bidwell S."/>
            <person name="Bisseling T."/>
            <person name="Choisne N."/>
            <person name="Couloux A."/>
            <person name="Denny R."/>
            <person name="Deshpande S."/>
            <person name="Dai X."/>
            <person name="Doyle J.J."/>
            <person name="Dudez A.M."/>
            <person name="Farmer A.D."/>
            <person name="Fouteau S."/>
            <person name="Franken C."/>
            <person name="Gibelin C."/>
            <person name="Gish J."/>
            <person name="Goldstein S."/>
            <person name="Gonzalez A.J."/>
            <person name="Green P.J."/>
            <person name="Hallab A."/>
            <person name="Hartog M."/>
            <person name="Hua A."/>
            <person name="Humphray S.J."/>
            <person name="Jeong D.H."/>
            <person name="Jing Y."/>
            <person name="Jocker A."/>
            <person name="Kenton S.M."/>
            <person name="Kim D.J."/>
            <person name="Klee K."/>
            <person name="Lai H."/>
            <person name="Lang C."/>
            <person name="Lin S."/>
            <person name="Macmil S.L."/>
            <person name="Magdelenat G."/>
            <person name="Matthews L."/>
            <person name="McCorrison J."/>
            <person name="Monaghan E.L."/>
            <person name="Mun J.H."/>
            <person name="Najar F.Z."/>
            <person name="Nicholson C."/>
            <person name="Noirot C."/>
            <person name="O'Bleness M."/>
            <person name="Paule C.R."/>
            <person name="Poulain J."/>
            <person name="Prion F."/>
            <person name="Qin B."/>
            <person name="Qu C."/>
            <person name="Retzel E.F."/>
            <person name="Riddle C."/>
            <person name="Sallet E."/>
            <person name="Samain S."/>
            <person name="Samson N."/>
            <person name="Sanders I."/>
            <person name="Saurat O."/>
            <person name="Scarpelli C."/>
            <person name="Schiex T."/>
            <person name="Segurens B."/>
            <person name="Severin A.J."/>
            <person name="Sherrier D.J."/>
            <person name="Shi R."/>
            <person name="Sims S."/>
            <person name="Singer S.R."/>
            <person name="Sinharoy S."/>
            <person name="Sterck L."/>
            <person name="Viollet A."/>
            <person name="Wang B.B."/>
            <person name="Wang K."/>
            <person name="Wang M."/>
            <person name="Wang X."/>
            <person name="Warfsmann J."/>
            <person name="Weissenbach J."/>
            <person name="White D.D."/>
            <person name="White J.D."/>
            <person name="Wiley G.B."/>
            <person name="Wincker P."/>
            <person name="Xing Y."/>
            <person name="Yang L."/>
            <person name="Yao Z."/>
            <person name="Ying F."/>
            <person name="Zhai J."/>
            <person name="Zhou L."/>
            <person name="Zuber A."/>
            <person name="Denarie J."/>
            <person name="Dixon R.A."/>
            <person name="May G.D."/>
            <person name="Schwartz D.C."/>
            <person name="Rogers J."/>
            <person name="Quetier F."/>
            <person name="Town C.D."/>
            <person name="Roe B.A."/>
        </authorList>
    </citation>
    <scope>NUCLEOTIDE SEQUENCE [LARGE SCALE GENOMIC DNA]</scope>
    <source>
        <strain evidence="2">A17</strain>
        <strain evidence="3 4">cv. Jemalong A17</strain>
    </source>
</reference>
<accession>A0A072UCR8</accession>
<evidence type="ECO:0000313" key="3">
    <source>
        <dbReference type="EnsemblPlants" id="KEH23650"/>
    </source>
</evidence>
<evidence type="ECO:0000256" key="1">
    <source>
        <dbReference type="SAM" id="MobiDB-lite"/>
    </source>
</evidence>
<gene>
    <name evidence="2" type="ordered locus">MTR_7g091750</name>
</gene>
<keyword evidence="4" id="KW-1185">Reference proteome</keyword>
<dbReference type="Proteomes" id="UP000002051">
    <property type="component" value="Unassembled WGS sequence"/>
</dbReference>
<feature type="compositionally biased region" description="Polar residues" evidence="1">
    <location>
        <begin position="32"/>
        <end position="44"/>
    </location>
</feature>
<protein>
    <submittedName>
        <fullName evidence="2 3">Uncharacterized protein</fullName>
    </submittedName>
</protein>
<dbReference type="EMBL" id="CM001223">
    <property type="protein sequence ID" value="KEH23650.1"/>
    <property type="molecule type" value="Genomic_DNA"/>
</dbReference>
<feature type="region of interest" description="Disordered" evidence="1">
    <location>
        <begin position="1"/>
        <end position="44"/>
    </location>
</feature>